<reference evidence="1" key="1">
    <citation type="submission" date="2015-07" db="EMBL/GenBank/DDBJ databases">
        <title>MeaNS - Measles Nucleotide Surveillance Program.</title>
        <authorList>
            <person name="Tran T."/>
            <person name="Druce J."/>
        </authorList>
    </citation>
    <scope>NUCLEOTIDE SEQUENCE</scope>
    <source>
        <strain evidence="1">UCB-OBI-ISO-001</strain>
        <tissue evidence="1">Gonad</tissue>
    </source>
</reference>
<proteinExistence type="predicted"/>
<name>A0A0L8GTZ1_OCTBM</name>
<organism evidence="1">
    <name type="scientific">Octopus bimaculoides</name>
    <name type="common">California two-spotted octopus</name>
    <dbReference type="NCBI Taxonomy" id="37653"/>
    <lineage>
        <taxon>Eukaryota</taxon>
        <taxon>Metazoa</taxon>
        <taxon>Spiralia</taxon>
        <taxon>Lophotrochozoa</taxon>
        <taxon>Mollusca</taxon>
        <taxon>Cephalopoda</taxon>
        <taxon>Coleoidea</taxon>
        <taxon>Octopodiformes</taxon>
        <taxon>Octopoda</taxon>
        <taxon>Incirrata</taxon>
        <taxon>Octopodidae</taxon>
        <taxon>Octopus</taxon>
    </lineage>
</organism>
<dbReference type="EMBL" id="KQ420415">
    <property type="protein sequence ID" value="KOF80362.1"/>
    <property type="molecule type" value="Genomic_DNA"/>
</dbReference>
<dbReference type="AlphaFoldDB" id="A0A0L8GTZ1"/>
<protein>
    <submittedName>
        <fullName evidence="1">Uncharacterized protein</fullName>
    </submittedName>
</protein>
<evidence type="ECO:0000313" key="1">
    <source>
        <dbReference type="EMBL" id="KOF80362.1"/>
    </source>
</evidence>
<sequence>MAPRDDWRIMLAKHKVRNITKSLLHRFNKRFHYSKGMCNSLLNWSSLLALYHNFICFCYTTTCIQ</sequence>
<accession>A0A0L8GTZ1</accession>
<gene>
    <name evidence="1" type="ORF">OCBIM_22027988mg</name>
</gene>